<comment type="caution">
    <text evidence="1">The sequence shown here is derived from an EMBL/GenBank/DDBJ whole genome shotgun (WGS) entry which is preliminary data.</text>
</comment>
<dbReference type="NCBIfam" id="TIGR01509">
    <property type="entry name" value="HAD-SF-IA-v3"/>
    <property type="match status" value="1"/>
</dbReference>
<dbReference type="GO" id="GO:0006281">
    <property type="term" value="P:DNA repair"/>
    <property type="evidence" value="ECO:0007669"/>
    <property type="project" value="TreeGrafter"/>
</dbReference>
<dbReference type="InterPro" id="IPR041492">
    <property type="entry name" value="HAD_2"/>
</dbReference>
<dbReference type="InterPro" id="IPR006439">
    <property type="entry name" value="HAD-SF_hydro_IA"/>
</dbReference>
<dbReference type="SFLD" id="SFLDS00003">
    <property type="entry name" value="Haloacid_Dehalogenase"/>
    <property type="match status" value="1"/>
</dbReference>
<accession>A0A1F4UDQ2</accession>
<dbReference type="Gene3D" id="1.10.150.240">
    <property type="entry name" value="Putative phosphatase, domain 2"/>
    <property type="match status" value="1"/>
</dbReference>
<proteinExistence type="predicted"/>
<dbReference type="NCBIfam" id="TIGR01549">
    <property type="entry name" value="HAD-SF-IA-v1"/>
    <property type="match status" value="1"/>
</dbReference>
<dbReference type="Proteomes" id="UP000177025">
    <property type="component" value="Unassembled WGS sequence"/>
</dbReference>
<name>A0A1F4UDQ2_UNCW3</name>
<dbReference type="GO" id="GO:0008967">
    <property type="term" value="F:phosphoglycolate phosphatase activity"/>
    <property type="evidence" value="ECO:0007669"/>
    <property type="project" value="TreeGrafter"/>
</dbReference>
<protein>
    <recommendedName>
        <fullName evidence="3">HAD family hydrolase</fullName>
    </recommendedName>
</protein>
<dbReference type="InterPro" id="IPR023214">
    <property type="entry name" value="HAD_sf"/>
</dbReference>
<organism evidence="1 2">
    <name type="scientific">candidate division WOR-3 bacterium RBG_13_43_14</name>
    <dbReference type="NCBI Taxonomy" id="1802590"/>
    <lineage>
        <taxon>Bacteria</taxon>
        <taxon>Bacteria division WOR-3</taxon>
    </lineage>
</organism>
<dbReference type="EMBL" id="MEUM01000069">
    <property type="protein sequence ID" value="OGC42373.1"/>
    <property type="molecule type" value="Genomic_DNA"/>
</dbReference>
<dbReference type="PANTHER" id="PTHR43434">
    <property type="entry name" value="PHOSPHOGLYCOLATE PHOSPHATASE"/>
    <property type="match status" value="1"/>
</dbReference>
<dbReference type="Pfam" id="PF13419">
    <property type="entry name" value="HAD_2"/>
    <property type="match status" value="1"/>
</dbReference>
<gene>
    <name evidence="1" type="ORF">A2Y85_06860</name>
</gene>
<dbReference type="AlphaFoldDB" id="A0A1F4UDQ2"/>
<evidence type="ECO:0008006" key="3">
    <source>
        <dbReference type="Google" id="ProtNLM"/>
    </source>
</evidence>
<dbReference type="InterPro" id="IPR036412">
    <property type="entry name" value="HAD-like_sf"/>
</dbReference>
<sequence length="200" mass="22613">MIKAIFFDLDGVLVDSYMAWYNFFNQTLKHFGFPEITVDVFQKHWGQSTEDDVRIFLPGKTIAEVRSYFLDHIENFIDQVKVDPDAVEVLGYLSNHGLELACITNSHRDIVEAVLTDYELAHFFKVVLTADDLPPKPAPDMLIKACVQLKVRPVEAVFVGDTVTDIQAAEAAGCSFVGYRLDAKKKIIELRELLSLTLDE</sequence>
<dbReference type="Gene3D" id="3.40.50.1000">
    <property type="entry name" value="HAD superfamily/HAD-like"/>
    <property type="match status" value="1"/>
</dbReference>
<reference evidence="1 2" key="1">
    <citation type="journal article" date="2016" name="Nat. Commun.">
        <title>Thousands of microbial genomes shed light on interconnected biogeochemical processes in an aquifer system.</title>
        <authorList>
            <person name="Anantharaman K."/>
            <person name="Brown C.T."/>
            <person name="Hug L.A."/>
            <person name="Sharon I."/>
            <person name="Castelle C.J."/>
            <person name="Probst A.J."/>
            <person name="Thomas B.C."/>
            <person name="Singh A."/>
            <person name="Wilkins M.J."/>
            <person name="Karaoz U."/>
            <person name="Brodie E.L."/>
            <person name="Williams K.H."/>
            <person name="Hubbard S.S."/>
            <person name="Banfield J.F."/>
        </authorList>
    </citation>
    <scope>NUCLEOTIDE SEQUENCE [LARGE SCALE GENOMIC DNA]</scope>
</reference>
<dbReference type="SFLD" id="SFLDG01135">
    <property type="entry name" value="C1.5.6:_HAD__Beta-PGM__Phospha"/>
    <property type="match status" value="1"/>
</dbReference>
<dbReference type="InterPro" id="IPR023198">
    <property type="entry name" value="PGP-like_dom2"/>
</dbReference>
<dbReference type="SFLD" id="SFLDG01129">
    <property type="entry name" value="C1.5:_HAD__Beta-PGM__Phosphata"/>
    <property type="match status" value="1"/>
</dbReference>
<dbReference type="InterPro" id="IPR050155">
    <property type="entry name" value="HAD-like_hydrolase_sf"/>
</dbReference>
<dbReference type="SUPFAM" id="SSF56784">
    <property type="entry name" value="HAD-like"/>
    <property type="match status" value="1"/>
</dbReference>
<dbReference type="PANTHER" id="PTHR43434:SF1">
    <property type="entry name" value="PHOSPHOGLYCOLATE PHOSPHATASE"/>
    <property type="match status" value="1"/>
</dbReference>
<evidence type="ECO:0000313" key="1">
    <source>
        <dbReference type="EMBL" id="OGC42373.1"/>
    </source>
</evidence>
<evidence type="ECO:0000313" key="2">
    <source>
        <dbReference type="Proteomes" id="UP000177025"/>
    </source>
</evidence>